<sequence>MARSLNIARVIPRNRNIEALLLLFAVGINAFELAQIQLSVIDVVNGDFFIYWAPIATAAFVFHLVLRFRARDADSLLLPLAVLLNGLGVAMIYRLDLAKISNHDTDLFAFKQVIWTVVAIAAAAAVVLYIPNHLFLRKYVYLSGVIGLVLLILPVVPFIGRRINGASLWIAIGGFTFQPGELAKIALTIFFAGYLVQRKDSLSVTGRKLLGVQLPRARELGPILIFWVASLLVLVLEKDLGTSLLFFGLFLVMIYTATGRAIYVAVGMGMFLVSGLLVSQLGGYVQGRIDSWLNPLDDTLYNASGGSYQLVQGMFGLAHGGLTGTGLGGGFPQLVPLAESDFIVTSIGEELGLIGLFAVFAVYILFVARGIRIAVNHTDDFSRLLSVGLSFVIALQCFIVIGGVTRVVPLTGLTTPLLAAGGSSLLANWIIIGLLLRISDSVRSETA</sequence>
<accession>A0A6J7KWW4</accession>
<keyword evidence="3" id="KW-0133">Cell shape</keyword>
<dbReference type="PANTHER" id="PTHR30474:SF3">
    <property type="entry name" value="PEPTIDOGLYCAN GLYCOSYLTRANSFERASE RODA"/>
    <property type="match status" value="1"/>
</dbReference>
<feature type="transmembrane region" description="Helical" evidence="6">
    <location>
        <begin position="240"/>
        <end position="257"/>
    </location>
</feature>
<proteinExistence type="predicted"/>
<evidence type="ECO:0000313" key="7">
    <source>
        <dbReference type="EMBL" id="CAB4960075.1"/>
    </source>
</evidence>
<keyword evidence="5 6" id="KW-0472">Membrane</keyword>
<evidence type="ECO:0000256" key="1">
    <source>
        <dbReference type="ARBA" id="ARBA00004141"/>
    </source>
</evidence>
<keyword evidence="2 6" id="KW-0812">Transmembrane</keyword>
<protein>
    <submittedName>
        <fullName evidence="7">Unannotated protein</fullName>
    </submittedName>
</protein>
<feature type="transmembrane region" description="Helical" evidence="6">
    <location>
        <begin position="20"/>
        <end position="38"/>
    </location>
</feature>
<feature type="transmembrane region" description="Helical" evidence="6">
    <location>
        <begin position="75"/>
        <end position="93"/>
    </location>
</feature>
<dbReference type="AlphaFoldDB" id="A0A6J7KWW4"/>
<comment type="subcellular location">
    <subcellularLocation>
        <location evidence="1">Membrane</location>
        <topology evidence="1">Multi-pass membrane protein</topology>
    </subcellularLocation>
</comment>
<dbReference type="InterPro" id="IPR001182">
    <property type="entry name" value="FtsW/RodA"/>
</dbReference>
<feature type="transmembrane region" description="Helical" evidence="6">
    <location>
        <begin position="351"/>
        <end position="371"/>
    </location>
</feature>
<dbReference type="PANTHER" id="PTHR30474">
    <property type="entry name" value="CELL CYCLE PROTEIN"/>
    <property type="match status" value="1"/>
</dbReference>
<dbReference type="Pfam" id="PF01098">
    <property type="entry name" value="FTSW_RODA_SPOVE"/>
    <property type="match status" value="1"/>
</dbReference>
<evidence type="ECO:0000256" key="2">
    <source>
        <dbReference type="ARBA" id="ARBA00022692"/>
    </source>
</evidence>
<gene>
    <name evidence="7" type="ORF">UFOPK3837_01006</name>
</gene>
<evidence type="ECO:0000256" key="5">
    <source>
        <dbReference type="ARBA" id="ARBA00023136"/>
    </source>
</evidence>
<dbReference type="GO" id="GO:0051301">
    <property type="term" value="P:cell division"/>
    <property type="evidence" value="ECO:0007669"/>
    <property type="project" value="InterPro"/>
</dbReference>
<evidence type="ECO:0000256" key="4">
    <source>
        <dbReference type="ARBA" id="ARBA00022989"/>
    </source>
</evidence>
<dbReference type="GO" id="GO:0005886">
    <property type="term" value="C:plasma membrane"/>
    <property type="evidence" value="ECO:0007669"/>
    <property type="project" value="TreeGrafter"/>
</dbReference>
<feature type="transmembrane region" description="Helical" evidence="6">
    <location>
        <begin position="264"/>
        <end position="285"/>
    </location>
</feature>
<dbReference type="EMBL" id="CAFBNO010000061">
    <property type="protein sequence ID" value="CAB4960075.1"/>
    <property type="molecule type" value="Genomic_DNA"/>
</dbReference>
<feature type="transmembrane region" description="Helical" evidence="6">
    <location>
        <begin position="113"/>
        <end position="132"/>
    </location>
</feature>
<dbReference type="GO" id="GO:0032153">
    <property type="term" value="C:cell division site"/>
    <property type="evidence" value="ECO:0007669"/>
    <property type="project" value="TreeGrafter"/>
</dbReference>
<feature type="transmembrane region" description="Helical" evidence="6">
    <location>
        <begin position="383"/>
        <end position="405"/>
    </location>
</feature>
<feature type="transmembrane region" description="Helical" evidence="6">
    <location>
        <begin position="217"/>
        <end position="234"/>
    </location>
</feature>
<name>A0A6J7KWW4_9ZZZZ</name>
<keyword evidence="4 6" id="KW-1133">Transmembrane helix</keyword>
<evidence type="ECO:0000256" key="3">
    <source>
        <dbReference type="ARBA" id="ARBA00022960"/>
    </source>
</evidence>
<feature type="transmembrane region" description="Helical" evidence="6">
    <location>
        <begin position="166"/>
        <end position="196"/>
    </location>
</feature>
<organism evidence="7">
    <name type="scientific">freshwater metagenome</name>
    <dbReference type="NCBI Taxonomy" id="449393"/>
    <lineage>
        <taxon>unclassified sequences</taxon>
        <taxon>metagenomes</taxon>
        <taxon>ecological metagenomes</taxon>
    </lineage>
</organism>
<evidence type="ECO:0000256" key="6">
    <source>
        <dbReference type="SAM" id="Phobius"/>
    </source>
</evidence>
<reference evidence="7" key="1">
    <citation type="submission" date="2020-05" db="EMBL/GenBank/DDBJ databases">
        <authorList>
            <person name="Chiriac C."/>
            <person name="Salcher M."/>
            <person name="Ghai R."/>
            <person name="Kavagutti S V."/>
        </authorList>
    </citation>
    <scope>NUCLEOTIDE SEQUENCE</scope>
</reference>
<dbReference type="GO" id="GO:0008360">
    <property type="term" value="P:regulation of cell shape"/>
    <property type="evidence" value="ECO:0007669"/>
    <property type="project" value="UniProtKB-KW"/>
</dbReference>
<feature type="transmembrane region" description="Helical" evidence="6">
    <location>
        <begin position="50"/>
        <end position="68"/>
    </location>
</feature>
<dbReference type="GO" id="GO:0015648">
    <property type="term" value="F:lipid-linked peptidoglycan transporter activity"/>
    <property type="evidence" value="ECO:0007669"/>
    <property type="project" value="TreeGrafter"/>
</dbReference>
<feature type="transmembrane region" description="Helical" evidence="6">
    <location>
        <begin position="139"/>
        <end position="160"/>
    </location>
</feature>
<feature type="transmembrane region" description="Helical" evidence="6">
    <location>
        <begin position="417"/>
        <end position="436"/>
    </location>
</feature>